<evidence type="ECO:0000313" key="3">
    <source>
        <dbReference type="Proteomes" id="UP001356095"/>
    </source>
</evidence>
<accession>A0ABU7K9H9</accession>
<comment type="caution">
    <text evidence="2">The sequence shown here is derived from an EMBL/GenBank/DDBJ whole genome shotgun (WGS) entry which is preliminary data.</text>
</comment>
<evidence type="ECO:0000313" key="2">
    <source>
        <dbReference type="EMBL" id="MEE2038882.1"/>
    </source>
</evidence>
<dbReference type="RefSeq" id="WP_330092658.1">
    <property type="nucleotide sequence ID" value="NZ_JAUZMY010000016.1"/>
</dbReference>
<organism evidence="2 3">
    <name type="scientific">Nocardiopsis codii</name>
    <dbReference type="NCBI Taxonomy" id="3065942"/>
    <lineage>
        <taxon>Bacteria</taxon>
        <taxon>Bacillati</taxon>
        <taxon>Actinomycetota</taxon>
        <taxon>Actinomycetes</taxon>
        <taxon>Streptosporangiales</taxon>
        <taxon>Nocardiopsidaceae</taxon>
        <taxon>Nocardiopsis</taxon>
    </lineage>
</organism>
<evidence type="ECO:0000256" key="1">
    <source>
        <dbReference type="SAM" id="Phobius"/>
    </source>
</evidence>
<sequence length="49" mass="4789">MSNKPAVSKAGPIGKDIKSMIVYNAVAIISMALFAVLGLSVAAAAAGAV</sequence>
<dbReference type="EMBL" id="JAUZMY010000016">
    <property type="protein sequence ID" value="MEE2038882.1"/>
    <property type="molecule type" value="Genomic_DNA"/>
</dbReference>
<dbReference type="Proteomes" id="UP001356095">
    <property type="component" value="Unassembled WGS sequence"/>
</dbReference>
<feature type="transmembrane region" description="Helical" evidence="1">
    <location>
        <begin position="21"/>
        <end position="46"/>
    </location>
</feature>
<proteinExistence type="predicted"/>
<gene>
    <name evidence="2" type="ORF">Q8791_16800</name>
</gene>
<protein>
    <submittedName>
        <fullName evidence="2">Uncharacterized protein</fullName>
    </submittedName>
</protein>
<keyword evidence="3" id="KW-1185">Reference proteome</keyword>
<keyword evidence="1" id="KW-0812">Transmembrane</keyword>
<reference evidence="2 3" key="1">
    <citation type="submission" date="2023-08" db="EMBL/GenBank/DDBJ databases">
        <authorList>
            <person name="Girao M."/>
            <person name="Carvalho M.F."/>
        </authorList>
    </citation>
    <scope>NUCLEOTIDE SEQUENCE [LARGE SCALE GENOMIC DNA]</scope>
    <source>
        <strain evidence="2 3">CT-R113</strain>
    </source>
</reference>
<keyword evidence="1" id="KW-0472">Membrane</keyword>
<keyword evidence="1" id="KW-1133">Transmembrane helix</keyword>
<name>A0ABU7K9H9_9ACTN</name>